<feature type="repeat" description="WD" evidence="4">
    <location>
        <begin position="556"/>
        <end position="591"/>
    </location>
</feature>
<dbReference type="PANTHER" id="PTHR19856:SF0">
    <property type="entry name" value="WD REPEAT-CONTAINING PROTEIN 1"/>
    <property type="match status" value="1"/>
</dbReference>
<dbReference type="GO" id="GO:0051015">
    <property type="term" value="F:actin filament binding"/>
    <property type="evidence" value="ECO:0007669"/>
    <property type="project" value="TreeGrafter"/>
</dbReference>
<dbReference type="EMBL" id="CAJVPI010001582">
    <property type="protein sequence ID" value="CAG8619475.1"/>
    <property type="molecule type" value="Genomic_DNA"/>
</dbReference>
<dbReference type="SMART" id="SM00320">
    <property type="entry name" value="WD40"/>
    <property type="match status" value="10"/>
</dbReference>
<comment type="similarity">
    <text evidence="3">Belongs to the WD repeat AIP1 family.</text>
</comment>
<name>A0A9N9CX81_9GLOM</name>
<protein>
    <submittedName>
        <fullName evidence="6">5654_t:CDS:1</fullName>
    </submittedName>
</protein>
<feature type="repeat" description="WD" evidence="4">
    <location>
        <begin position="470"/>
        <end position="511"/>
    </location>
</feature>
<dbReference type="InterPro" id="IPR036322">
    <property type="entry name" value="WD40_repeat_dom_sf"/>
</dbReference>
<dbReference type="FunFam" id="2.130.10.10:FF:000167">
    <property type="entry name" value="Actin-interacting protein 1"/>
    <property type="match status" value="1"/>
</dbReference>
<keyword evidence="7" id="KW-1185">Reference proteome</keyword>
<comment type="caution">
    <text evidence="6">The sequence shown here is derived from an EMBL/GenBank/DDBJ whole genome shotgun (WGS) entry which is preliminary data.</text>
</comment>
<proteinExistence type="inferred from homology"/>
<evidence type="ECO:0000256" key="4">
    <source>
        <dbReference type="PROSITE-ProRule" id="PRU00221"/>
    </source>
</evidence>
<dbReference type="GO" id="GO:0030864">
    <property type="term" value="C:cortical actin cytoskeleton"/>
    <property type="evidence" value="ECO:0007669"/>
    <property type="project" value="TreeGrafter"/>
</dbReference>
<dbReference type="InterPro" id="IPR019775">
    <property type="entry name" value="WD40_repeat_CS"/>
</dbReference>
<dbReference type="Gene3D" id="2.130.10.10">
    <property type="entry name" value="YVTN repeat-like/Quinoprotein amine dehydrogenase"/>
    <property type="match status" value="2"/>
</dbReference>
<keyword evidence="2" id="KW-0677">Repeat</keyword>
<dbReference type="OrthoDB" id="2306at2759"/>
<dbReference type="PROSITE" id="PS50294">
    <property type="entry name" value="WD_REPEATS_REGION"/>
    <property type="match status" value="5"/>
</dbReference>
<feature type="repeat" description="WD" evidence="4">
    <location>
        <begin position="233"/>
        <end position="274"/>
    </location>
</feature>
<gene>
    <name evidence="6" type="ORF">PBRASI_LOCUS8622</name>
</gene>
<dbReference type="Proteomes" id="UP000789739">
    <property type="component" value="Unassembled WGS sequence"/>
</dbReference>
<dbReference type="PANTHER" id="PTHR19856">
    <property type="entry name" value="WD-REPEATCONTAINING PROTEIN WDR1"/>
    <property type="match status" value="1"/>
</dbReference>
<dbReference type="Pfam" id="PF23749">
    <property type="entry name" value="DUF7165"/>
    <property type="match status" value="1"/>
</dbReference>
<dbReference type="GO" id="GO:0030042">
    <property type="term" value="P:actin filament depolymerization"/>
    <property type="evidence" value="ECO:0007669"/>
    <property type="project" value="TreeGrafter"/>
</dbReference>
<dbReference type="InterPro" id="IPR015943">
    <property type="entry name" value="WD40/YVTN_repeat-like_dom_sf"/>
</dbReference>
<dbReference type="FunFam" id="2.130.10.10:FF:000102">
    <property type="entry name" value="Actin-interacting protein 1"/>
    <property type="match status" value="1"/>
</dbReference>
<organism evidence="6 7">
    <name type="scientific">Paraglomus brasilianum</name>
    <dbReference type="NCBI Taxonomy" id="144538"/>
    <lineage>
        <taxon>Eukaryota</taxon>
        <taxon>Fungi</taxon>
        <taxon>Fungi incertae sedis</taxon>
        <taxon>Mucoromycota</taxon>
        <taxon>Glomeromycotina</taxon>
        <taxon>Glomeromycetes</taxon>
        <taxon>Paraglomerales</taxon>
        <taxon>Paraglomeraceae</taxon>
        <taxon>Paraglomus</taxon>
    </lineage>
</organism>
<reference evidence="6" key="1">
    <citation type="submission" date="2021-06" db="EMBL/GenBank/DDBJ databases">
        <authorList>
            <person name="Kallberg Y."/>
            <person name="Tangrot J."/>
            <person name="Rosling A."/>
        </authorList>
    </citation>
    <scope>NUCLEOTIDE SEQUENCE</scope>
    <source>
        <strain evidence="6">BR232B</strain>
    </source>
</reference>
<feature type="domain" description="DUF7165" evidence="5">
    <location>
        <begin position="399"/>
        <end position="536"/>
    </location>
</feature>
<evidence type="ECO:0000259" key="5">
    <source>
        <dbReference type="Pfam" id="PF23749"/>
    </source>
</evidence>
<feature type="repeat" description="WD" evidence="4">
    <location>
        <begin position="54"/>
        <end position="95"/>
    </location>
</feature>
<dbReference type="InterPro" id="IPR001680">
    <property type="entry name" value="WD40_rpt"/>
</dbReference>
<dbReference type="PROSITE" id="PS00678">
    <property type="entry name" value="WD_REPEATS_1"/>
    <property type="match status" value="2"/>
</dbReference>
<feature type="repeat" description="WD" evidence="4">
    <location>
        <begin position="516"/>
        <end position="547"/>
    </location>
</feature>
<dbReference type="InterPro" id="IPR055589">
    <property type="entry name" value="DUF7165"/>
</dbReference>
<evidence type="ECO:0000313" key="7">
    <source>
        <dbReference type="Proteomes" id="UP000789739"/>
    </source>
</evidence>
<dbReference type="Pfam" id="PF00400">
    <property type="entry name" value="WD40"/>
    <property type="match status" value="4"/>
</dbReference>
<evidence type="ECO:0000256" key="1">
    <source>
        <dbReference type="ARBA" id="ARBA00022574"/>
    </source>
</evidence>
<dbReference type="PROSITE" id="PS50082">
    <property type="entry name" value="WD_REPEATS_2"/>
    <property type="match status" value="6"/>
</dbReference>
<dbReference type="SUPFAM" id="SSF50978">
    <property type="entry name" value="WD40 repeat-like"/>
    <property type="match status" value="1"/>
</dbReference>
<sequence length="591" mass="63821">MSYTRKSILACVPATTRGQPVQLGTDSKGENLLYTNGRTVIIRSLANPENSKQYTQHLANATVAKYAPSGYYIASGDANGTVRIWDTVGEEQILKTEVKVISGRITDISWDSESKRIIAVGDGREKYGHAFLFDSGSSVGEIIGHHKVVNSVSIRQQRPFRAATASDDFSVVFYHGVPYKYNKSIKDHTGFVQGVSFSPDGEKFVSVGSDKKVFLYDGKTGDKLSELSAAAGSDNHTGSIYAVSWSPDSSKILTSSGDKTAKIWDVEAQKIVRTFEFSDNVVDQQVGNLWQGSYLISLSLSGNINYLDEGSPQPVRIVKGHQKAITAFTKSDEKTLFTGNEGLATELNGQGHSNQVTQLVNHKNTVYSVGMDDSLREIDADNKSFSALVLPTKHVPKGLAVGSSGVSVIGTVKSLLLIKDKKEVFNTSIQSPPGAVAIKADDTEIAVGSEDSKVRLYNLEDDSLTETKQLAENRGAITALSYSPDGSLLAAGDAQGKIMVYDTVTGSVKLSQWVFHTARINSIAWSADGKHAVSGSLDTNIYIWSTEQPMKKIQIKGAHQVGVTGVLFVDDNTVASVGQDACVKVWNIQHH</sequence>
<evidence type="ECO:0000256" key="2">
    <source>
        <dbReference type="ARBA" id="ARBA00022737"/>
    </source>
</evidence>
<evidence type="ECO:0000256" key="3">
    <source>
        <dbReference type="ARBA" id="ARBA00038366"/>
    </source>
</evidence>
<accession>A0A9N9CX81</accession>
<dbReference type="SUPFAM" id="SSF50960">
    <property type="entry name" value="TolB, C-terminal domain"/>
    <property type="match status" value="1"/>
</dbReference>
<keyword evidence="1 4" id="KW-0853">WD repeat</keyword>
<dbReference type="PRINTS" id="PR00320">
    <property type="entry name" value="GPROTEINBRPT"/>
</dbReference>
<feature type="repeat" description="WD" evidence="4">
    <location>
        <begin position="185"/>
        <end position="226"/>
    </location>
</feature>
<dbReference type="AlphaFoldDB" id="A0A9N9CX81"/>
<dbReference type="CDD" id="cd00200">
    <property type="entry name" value="WD40"/>
    <property type="match status" value="1"/>
</dbReference>
<dbReference type="InterPro" id="IPR020472">
    <property type="entry name" value="WD40_PAC1"/>
</dbReference>
<evidence type="ECO:0000313" key="6">
    <source>
        <dbReference type="EMBL" id="CAG8619475.1"/>
    </source>
</evidence>